<dbReference type="EMBL" id="QNVI01000043">
    <property type="protein sequence ID" value="TDA38746.1"/>
    <property type="molecule type" value="Genomic_DNA"/>
</dbReference>
<name>A0A523BCR3_9CREN</name>
<proteinExistence type="predicted"/>
<evidence type="ECO:0000256" key="1">
    <source>
        <dbReference type="SAM" id="Coils"/>
    </source>
</evidence>
<dbReference type="AlphaFoldDB" id="A0A523BCR3"/>
<dbReference type="EMBL" id="RXIH01000037">
    <property type="protein sequence ID" value="RZN55702.1"/>
    <property type="molecule type" value="Genomic_DNA"/>
</dbReference>
<reference evidence="3 5" key="1">
    <citation type="journal article" date="2019" name="Nat. Microbiol.">
        <title>Expanding anaerobic alkane metabolism in the domain of Archaea.</title>
        <authorList>
            <person name="Wang Y."/>
            <person name="Wegener G."/>
            <person name="Hou J."/>
            <person name="Wang F."/>
            <person name="Xiao X."/>
        </authorList>
    </citation>
    <scope>NUCLEOTIDE SEQUENCE [LARGE SCALE GENOMIC DNA]</scope>
    <source>
        <strain evidence="3">WYZ-LMO11</strain>
    </source>
</reference>
<evidence type="ECO:0000313" key="5">
    <source>
        <dbReference type="Proteomes" id="UP000317265"/>
    </source>
</evidence>
<feature type="coiled-coil region" evidence="1">
    <location>
        <begin position="4"/>
        <end position="112"/>
    </location>
</feature>
<accession>A0A523BCR3</accession>
<dbReference type="Proteomes" id="UP000317265">
    <property type="component" value="Unassembled WGS sequence"/>
</dbReference>
<gene>
    <name evidence="3" type="ORF">DSO09_03650</name>
    <name evidence="2" type="ORF">EF809_04670</name>
</gene>
<comment type="caution">
    <text evidence="3">The sequence shown here is derived from an EMBL/GenBank/DDBJ whole genome shotgun (WGS) entry which is preliminary data.</text>
</comment>
<keyword evidence="1" id="KW-0175">Coiled coil</keyword>
<protein>
    <submittedName>
        <fullName evidence="3">Uncharacterized protein</fullName>
    </submittedName>
</protein>
<dbReference type="Proteomes" id="UP000316080">
    <property type="component" value="Unassembled WGS sequence"/>
</dbReference>
<evidence type="ECO:0000313" key="4">
    <source>
        <dbReference type="Proteomes" id="UP000316080"/>
    </source>
</evidence>
<evidence type="ECO:0000313" key="3">
    <source>
        <dbReference type="EMBL" id="TDA38746.1"/>
    </source>
</evidence>
<organism evidence="3 5">
    <name type="scientific">Thermoproteota archaeon</name>
    <dbReference type="NCBI Taxonomy" id="2056631"/>
    <lineage>
        <taxon>Archaea</taxon>
        <taxon>Thermoproteota</taxon>
    </lineage>
</organism>
<sequence>MLELEEILQRLRKHDEKFEKILERLDRHESELVKLREDMNKLREDMILGFKRHDEILERYAQEIAKLREDFNKMLNIIIQIQEDQMRLHESYERLEKHINILEKSLKSLEGAMLRGFADMSKFVDITFEEFVRNFLTEALRRFSEITEGVELKKAIIDGEEKHLLRKSINNR</sequence>
<evidence type="ECO:0000313" key="2">
    <source>
        <dbReference type="EMBL" id="RZN55702.1"/>
    </source>
</evidence>
<reference evidence="2 4" key="2">
    <citation type="journal article" date="2019" name="Nat. Microbiol.">
        <title>Wide diversity of methane and short-chain alkane metabolisms in uncultured archaea.</title>
        <authorList>
            <person name="Borrel G."/>
            <person name="Adam P.S."/>
            <person name="McKay L.J."/>
            <person name="Chen L.X."/>
            <person name="Sierra-Garcia I.N."/>
            <person name="Sieber C.M."/>
            <person name="Letourneur Q."/>
            <person name="Ghozlane A."/>
            <person name="Andersen G.L."/>
            <person name="Li W.J."/>
            <person name="Hallam S.J."/>
            <person name="Muyzer G."/>
            <person name="de Oliveira V.M."/>
            <person name="Inskeep W.P."/>
            <person name="Banfield J.F."/>
            <person name="Gribaldo S."/>
        </authorList>
    </citation>
    <scope>NUCLEOTIDE SEQUENCE [LARGE SCALE GENOMIC DNA]</scope>
    <source>
        <strain evidence="2">Verst-YHS</strain>
    </source>
</reference>